<keyword evidence="2" id="KW-0472">Membrane</keyword>
<protein>
    <submittedName>
        <fullName evidence="3">Uncharacterized protein</fullName>
    </submittedName>
</protein>
<gene>
    <name evidence="3" type="ORF">Pcinc_038082</name>
</gene>
<dbReference type="EMBL" id="JAWQEG010006181">
    <property type="protein sequence ID" value="KAK3855520.1"/>
    <property type="molecule type" value="Genomic_DNA"/>
</dbReference>
<evidence type="ECO:0000256" key="1">
    <source>
        <dbReference type="SAM" id="MobiDB-lite"/>
    </source>
</evidence>
<comment type="caution">
    <text evidence="3">The sequence shown here is derived from an EMBL/GenBank/DDBJ whole genome shotgun (WGS) entry which is preliminary data.</text>
</comment>
<dbReference type="AlphaFoldDB" id="A0AAE1BV77"/>
<organism evidence="3 4">
    <name type="scientific">Petrolisthes cinctipes</name>
    <name type="common">Flat porcelain crab</name>
    <dbReference type="NCBI Taxonomy" id="88211"/>
    <lineage>
        <taxon>Eukaryota</taxon>
        <taxon>Metazoa</taxon>
        <taxon>Ecdysozoa</taxon>
        <taxon>Arthropoda</taxon>
        <taxon>Crustacea</taxon>
        <taxon>Multicrustacea</taxon>
        <taxon>Malacostraca</taxon>
        <taxon>Eumalacostraca</taxon>
        <taxon>Eucarida</taxon>
        <taxon>Decapoda</taxon>
        <taxon>Pleocyemata</taxon>
        <taxon>Anomura</taxon>
        <taxon>Galatheoidea</taxon>
        <taxon>Porcellanidae</taxon>
        <taxon>Petrolisthes</taxon>
    </lineage>
</organism>
<name>A0AAE1BV77_PETCI</name>
<evidence type="ECO:0000313" key="3">
    <source>
        <dbReference type="EMBL" id="KAK3855520.1"/>
    </source>
</evidence>
<proteinExistence type="predicted"/>
<evidence type="ECO:0000256" key="2">
    <source>
        <dbReference type="SAM" id="Phobius"/>
    </source>
</evidence>
<sequence length="119" mass="13259">MNRTQMKEEDIDPILVSSECSTEDAFVVHPHQQHQEDTQNDEQCPSESHDLCHSQAATRKRAITVMFLAVLGQATAFMLIFTAFKTMSHLLVSTRDYISWADVREYCVATVVVVGGGGV</sequence>
<keyword evidence="2" id="KW-0812">Transmembrane</keyword>
<keyword evidence="4" id="KW-1185">Reference proteome</keyword>
<keyword evidence="2" id="KW-1133">Transmembrane helix</keyword>
<dbReference type="Proteomes" id="UP001286313">
    <property type="component" value="Unassembled WGS sequence"/>
</dbReference>
<reference evidence="3" key="1">
    <citation type="submission" date="2023-10" db="EMBL/GenBank/DDBJ databases">
        <title>Genome assemblies of two species of porcelain crab, Petrolisthes cinctipes and Petrolisthes manimaculis (Anomura: Porcellanidae).</title>
        <authorList>
            <person name="Angst P."/>
        </authorList>
    </citation>
    <scope>NUCLEOTIDE SEQUENCE</scope>
    <source>
        <strain evidence="3">PB745_01</strain>
        <tissue evidence="3">Gill</tissue>
    </source>
</reference>
<evidence type="ECO:0000313" key="4">
    <source>
        <dbReference type="Proteomes" id="UP001286313"/>
    </source>
</evidence>
<feature type="transmembrane region" description="Helical" evidence="2">
    <location>
        <begin position="63"/>
        <end position="84"/>
    </location>
</feature>
<accession>A0AAE1BV77</accession>
<feature type="region of interest" description="Disordered" evidence="1">
    <location>
        <begin position="29"/>
        <end position="48"/>
    </location>
</feature>